<dbReference type="KEGG" id="smai:EXU30_04115"/>
<proteinExistence type="predicted"/>
<name>A0A411PEL5_9GAMM</name>
<sequence>MQFRCDIQAWHACPEHVSELTGHPLPPTQSKVPAGIKRRASQLSKLVINTCLPIIAERSVDYVVFATQHGEIHRTLNLLTDLASEEELSPTAFAQSVTSTAPGLLTIASKQPIAFTTVSGGKNTLQAGLIEVAMRFYQQPQSNILLIVTDEALPEIYQHHSAEQHQQNLLALYFTQGQSWQIECNSANNGEHSAGEAEPAETSARTRFADKLADNTSFDFDFTNTRWSWKKL</sequence>
<evidence type="ECO:0000313" key="3">
    <source>
        <dbReference type="Proteomes" id="UP000291106"/>
    </source>
</evidence>
<dbReference type="EMBL" id="CP036200">
    <property type="protein sequence ID" value="QBF81973.1"/>
    <property type="molecule type" value="Genomic_DNA"/>
</dbReference>
<reference evidence="2 3" key="1">
    <citation type="submission" date="2019-02" db="EMBL/GenBank/DDBJ databases">
        <title>Shewanella sp. D4-2 isolated from Dokdo Island.</title>
        <authorList>
            <person name="Baek K."/>
        </authorList>
    </citation>
    <scope>NUCLEOTIDE SEQUENCE [LARGE SCALE GENOMIC DNA]</scope>
    <source>
        <strain evidence="2 3">D4-2</strain>
    </source>
</reference>
<dbReference type="AlphaFoldDB" id="A0A411PEL5"/>
<evidence type="ECO:0000259" key="1">
    <source>
        <dbReference type="Pfam" id="PF13723"/>
    </source>
</evidence>
<dbReference type="RefSeq" id="WP_130597947.1">
    <property type="nucleotide sequence ID" value="NZ_CP036200.1"/>
</dbReference>
<evidence type="ECO:0000313" key="2">
    <source>
        <dbReference type="EMBL" id="QBF81973.1"/>
    </source>
</evidence>
<organism evidence="2 3">
    <name type="scientific">Shewanella maritima</name>
    <dbReference type="NCBI Taxonomy" id="2520507"/>
    <lineage>
        <taxon>Bacteria</taxon>
        <taxon>Pseudomonadati</taxon>
        <taxon>Pseudomonadota</taxon>
        <taxon>Gammaproteobacteria</taxon>
        <taxon>Alteromonadales</taxon>
        <taxon>Shewanellaceae</taxon>
        <taxon>Shewanella</taxon>
    </lineage>
</organism>
<dbReference type="OrthoDB" id="9798676at2"/>
<dbReference type="Proteomes" id="UP000291106">
    <property type="component" value="Chromosome"/>
</dbReference>
<gene>
    <name evidence="2" type="ORF">EXU30_04115</name>
</gene>
<feature type="domain" description="Beta-ketoacyl synthase-like N-terminal" evidence="1">
    <location>
        <begin position="10"/>
        <end position="230"/>
    </location>
</feature>
<dbReference type="InterPro" id="IPR014030">
    <property type="entry name" value="Ketoacyl_synth_N"/>
</dbReference>
<accession>A0A411PEL5</accession>
<dbReference type="Pfam" id="PF13723">
    <property type="entry name" value="Ketoacyl-synt_2"/>
    <property type="match status" value="1"/>
</dbReference>
<protein>
    <recommendedName>
        <fullName evidence="1">Beta-ketoacyl synthase-like N-terminal domain-containing protein</fullName>
    </recommendedName>
</protein>
<keyword evidence="3" id="KW-1185">Reference proteome</keyword>